<evidence type="ECO:0000256" key="1">
    <source>
        <dbReference type="SAM" id="MobiDB-lite"/>
    </source>
</evidence>
<dbReference type="PRINTS" id="PR01217">
    <property type="entry name" value="PRICHEXTENSN"/>
</dbReference>
<dbReference type="EMBL" id="SEWE01000004">
    <property type="protein sequence ID" value="RYU83280.1"/>
    <property type="molecule type" value="Genomic_DNA"/>
</dbReference>
<keyword evidence="3" id="KW-1185">Reference proteome</keyword>
<feature type="region of interest" description="Disordered" evidence="1">
    <location>
        <begin position="59"/>
        <end position="86"/>
    </location>
</feature>
<organism evidence="2 3">
    <name type="scientific">Hymenobacter persicinus</name>
    <dbReference type="NCBI Taxonomy" id="2025506"/>
    <lineage>
        <taxon>Bacteria</taxon>
        <taxon>Pseudomonadati</taxon>
        <taxon>Bacteroidota</taxon>
        <taxon>Cytophagia</taxon>
        <taxon>Cytophagales</taxon>
        <taxon>Hymenobacteraceae</taxon>
        <taxon>Hymenobacter</taxon>
    </lineage>
</organism>
<dbReference type="RefSeq" id="WP_129919660.1">
    <property type="nucleotide sequence ID" value="NZ_SEWE01000004.1"/>
</dbReference>
<feature type="region of interest" description="Disordered" evidence="1">
    <location>
        <begin position="103"/>
        <end position="144"/>
    </location>
</feature>
<dbReference type="Proteomes" id="UP000294155">
    <property type="component" value="Unassembled WGS sequence"/>
</dbReference>
<evidence type="ECO:0000313" key="2">
    <source>
        <dbReference type="EMBL" id="RYU83280.1"/>
    </source>
</evidence>
<feature type="compositionally biased region" description="Pro residues" evidence="1">
    <location>
        <begin position="107"/>
        <end position="134"/>
    </location>
</feature>
<reference evidence="2 3" key="1">
    <citation type="submission" date="2019-02" db="EMBL/GenBank/DDBJ databases">
        <title>Bacterial novel species isolated from soil.</title>
        <authorList>
            <person name="Jung H.-Y."/>
        </authorList>
    </citation>
    <scope>NUCLEOTIDE SEQUENCE [LARGE SCALE GENOMIC DNA]</scope>
    <source>
        <strain evidence="2 3">1-3-3-3</strain>
    </source>
</reference>
<name>A0A4Q5LH07_9BACT</name>
<gene>
    <name evidence="2" type="ORF">EWM57_03045</name>
</gene>
<feature type="compositionally biased region" description="Pro residues" evidence="1">
    <location>
        <begin position="64"/>
        <end position="86"/>
    </location>
</feature>
<dbReference type="OrthoDB" id="850998at2"/>
<protein>
    <submittedName>
        <fullName evidence="2">Uncharacterized protein</fullName>
    </submittedName>
</protein>
<sequence length="270" mass="28506">MEQEQASLAFFQNFYTNVSLYVVPEAEAIPGQAEIVPAPAAAPAAPLPVPPTAPVMPPAAVAAPSPPPAARPPEPAPMSTPVPAPAAAPIPIPTKLPSLATLAAKPAPAPPPAAATPPAPAPLPAPEPAPPQRTAPPLTQTSYSTLGSNPNGLVILVRMDAVRFQRLPKNVFLNNLLKAIRLIVEDVVLINVESHLPVALSTLRQQLAAKQIIGFGKNLLDVAVYKTQLYEPVLLVNDVAYLPAAEIELLEEDNSRKKLLWQAMQRMFLA</sequence>
<evidence type="ECO:0000313" key="3">
    <source>
        <dbReference type="Proteomes" id="UP000294155"/>
    </source>
</evidence>
<proteinExistence type="predicted"/>
<accession>A0A4Q5LH07</accession>
<comment type="caution">
    <text evidence="2">The sequence shown here is derived from an EMBL/GenBank/DDBJ whole genome shotgun (WGS) entry which is preliminary data.</text>
</comment>
<dbReference type="AlphaFoldDB" id="A0A4Q5LH07"/>